<proteinExistence type="predicted"/>
<dbReference type="PATRIC" id="fig|314722.6.peg.1713"/>
<evidence type="ECO:0000313" key="2">
    <source>
        <dbReference type="EMBL" id="AKC88282.1"/>
    </source>
</evidence>
<feature type="region of interest" description="Disordered" evidence="1">
    <location>
        <begin position="1"/>
        <end position="21"/>
    </location>
</feature>
<sequence length="274" mass="28012">MPALAQQPPTDAAATPSPASGLVELTDEEMGDMRGRYTVNSNTVAWFGVTMVSTWQTQSGAQLQSTMKVAMDASRPGKPTVTFQPHVSITAIDAPSPVPSGLREIDNAGLANVTGVTQSVQVAGDGNLAHNIAHVTVRDQPPPSEASGASPASEAPVASATAPLPLPSAPSLSAPLSAPATTAIATTTVAGMNAVAQVENNAVRVLLQIDGQGAVEQWIGRSGLGQTIQLAADGQRASNWMELEVVRNTTQGRPVLGQNVAQAIALSRGIAIGY</sequence>
<feature type="compositionally biased region" description="Low complexity" evidence="1">
    <location>
        <begin position="145"/>
        <end position="164"/>
    </location>
</feature>
<feature type="compositionally biased region" description="Low complexity" evidence="1">
    <location>
        <begin position="1"/>
        <end position="20"/>
    </location>
</feature>
<protein>
    <submittedName>
        <fullName evidence="2">Uncharacterized protein</fullName>
    </submittedName>
</protein>
<dbReference type="KEGG" id="psuw:WQ53_07985"/>
<dbReference type="EMBL" id="CP011144">
    <property type="protein sequence ID" value="AKC88282.1"/>
    <property type="molecule type" value="Genomic_DNA"/>
</dbReference>
<reference evidence="2 3" key="1">
    <citation type="journal article" date="2015" name="Genome Announc.">
        <title>Complete Genome Sequence of Pseudoxanthomonas suwonensis Strain J1, a Cellulose-Degrading Bacterium Isolated from Leaf- and Wood-Enriched Soil.</title>
        <authorList>
            <person name="Hou L."/>
            <person name="Jiang J."/>
            <person name="Xu Z."/>
            <person name="Zhou Y."/>
            <person name="Leung F.C."/>
        </authorList>
    </citation>
    <scope>NUCLEOTIDE SEQUENCE [LARGE SCALE GENOMIC DNA]</scope>
    <source>
        <strain evidence="2 3">J1</strain>
    </source>
</reference>
<name>A0A0E3Z398_9GAMM</name>
<keyword evidence="3" id="KW-1185">Reference proteome</keyword>
<organism evidence="2 3">
    <name type="scientific">Pseudoxanthomonas suwonensis</name>
    <dbReference type="NCBI Taxonomy" id="314722"/>
    <lineage>
        <taxon>Bacteria</taxon>
        <taxon>Pseudomonadati</taxon>
        <taxon>Pseudomonadota</taxon>
        <taxon>Gammaproteobacteria</taxon>
        <taxon>Lysobacterales</taxon>
        <taxon>Lysobacteraceae</taxon>
        <taxon>Pseudoxanthomonas</taxon>
    </lineage>
</organism>
<dbReference type="AlphaFoldDB" id="A0A0E3Z398"/>
<evidence type="ECO:0000256" key="1">
    <source>
        <dbReference type="SAM" id="MobiDB-lite"/>
    </source>
</evidence>
<dbReference type="Proteomes" id="UP000033067">
    <property type="component" value="Chromosome"/>
</dbReference>
<gene>
    <name evidence="2" type="ORF">WQ53_07985</name>
</gene>
<accession>A0A0E3Z398</accession>
<feature type="region of interest" description="Disordered" evidence="1">
    <location>
        <begin position="138"/>
        <end position="164"/>
    </location>
</feature>
<evidence type="ECO:0000313" key="3">
    <source>
        <dbReference type="Proteomes" id="UP000033067"/>
    </source>
</evidence>